<accession>A0AAF0TTA1</accession>
<dbReference type="EMBL" id="CP133615">
    <property type="protein sequence ID" value="WMV25345.1"/>
    <property type="molecule type" value="Genomic_DNA"/>
</dbReference>
<dbReference type="InterPro" id="IPR025558">
    <property type="entry name" value="DUF4283"/>
</dbReference>
<organism evidence="2 3">
    <name type="scientific">Solanum verrucosum</name>
    <dbReference type="NCBI Taxonomy" id="315347"/>
    <lineage>
        <taxon>Eukaryota</taxon>
        <taxon>Viridiplantae</taxon>
        <taxon>Streptophyta</taxon>
        <taxon>Embryophyta</taxon>
        <taxon>Tracheophyta</taxon>
        <taxon>Spermatophyta</taxon>
        <taxon>Magnoliopsida</taxon>
        <taxon>eudicotyledons</taxon>
        <taxon>Gunneridae</taxon>
        <taxon>Pentapetalae</taxon>
        <taxon>asterids</taxon>
        <taxon>lamiids</taxon>
        <taxon>Solanales</taxon>
        <taxon>Solanaceae</taxon>
        <taxon>Solanoideae</taxon>
        <taxon>Solaneae</taxon>
        <taxon>Solanum</taxon>
    </lineage>
</organism>
<evidence type="ECO:0000313" key="3">
    <source>
        <dbReference type="Proteomes" id="UP001234989"/>
    </source>
</evidence>
<keyword evidence="3" id="KW-1185">Reference proteome</keyword>
<proteinExistence type="predicted"/>
<reference evidence="2" key="1">
    <citation type="submission" date="2023-08" db="EMBL/GenBank/DDBJ databases">
        <title>A de novo genome assembly of Solanum verrucosum Schlechtendal, a Mexican diploid species geographically isolated from the other diploid A-genome species in potato relatives.</title>
        <authorList>
            <person name="Hosaka K."/>
        </authorList>
    </citation>
    <scope>NUCLEOTIDE SEQUENCE</scope>
    <source>
        <tissue evidence="2">Young leaves</tissue>
    </source>
</reference>
<protein>
    <recommendedName>
        <fullName evidence="1">DUF4283 domain-containing protein</fullName>
    </recommendedName>
</protein>
<dbReference type="Proteomes" id="UP001234989">
    <property type="component" value="Chromosome 4"/>
</dbReference>
<dbReference type="AlphaFoldDB" id="A0AAF0TTA1"/>
<evidence type="ECO:0000313" key="2">
    <source>
        <dbReference type="EMBL" id="WMV25345.1"/>
    </source>
</evidence>
<evidence type="ECO:0000259" key="1">
    <source>
        <dbReference type="Pfam" id="PF14111"/>
    </source>
</evidence>
<dbReference type="Pfam" id="PF14111">
    <property type="entry name" value="DUF4283"/>
    <property type="match status" value="1"/>
</dbReference>
<name>A0AAF0TTA1_SOLVR</name>
<gene>
    <name evidence="2" type="ORF">MTR67_018730</name>
</gene>
<feature type="domain" description="DUF4283" evidence="1">
    <location>
        <begin position="4"/>
        <end position="71"/>
    </location>
</feature>
<sequence length="77" mass="9338">MIIKEELQYAIPANFSYGWSNLEKIRKLILYGVRFESECKEGFLSDRHILIRLINMKDYIHFMSKPTYFLKAKDRYI</sequence>